<gene>
    <name evidence="3" type="ORF">GP644_15865</name>
</gene>
<sequence length="167" mass="18875">MFKTSLASMLLCVLTMLPLQAADFPVPEGRILLQVRGAITNYNIDGSAEFDLEMMRDLDWREIETYTSFTDGPQNFAGPTLQSLLDAVGANGSRLIATAINDYFVEIPVVHARDHDVILAVEMNGRLMRVRDKGPIWLVYPLSEEETAEKPFDNEMIWQLIQIEVIE</sequence>
<name>A0A6A4R8Y9_9RHOB</name>
<feature type="signal peptide" evidence="1">
    <location>
        <begin position="1"/>
        <end position="21"/>
    </location>
</feature>
<reference evidence="3 4" key="1">
    <citation type="submission" date="2019-12" db="EMBL/GenBank/DDBJ databases">
        <authorList>
            <person name="Zhang Y.-J."/>
        </authorList>
    </citation>
    <scope>NUCLEOTIDE SEQUENCE [LARGE SCALE GENOMIC DNA]</scope>
    <source>
        <strain evidence="3 4">H18S-6</strain>
    </source>
</reference>
<keyword evidence="1" id="KW-0732">Signal</keyword>
<organism evidence="3 4">
    <name type="scientific">Parasedimentitalea maritima</name>
    <dbReference type="NCBI Taxonomy" id="2578117"/>
    <lineage>
        <taxon>Bacteria</taxon>
        <taxon>Pseudomonadati</taxon>
        <taxon>Pseudomonadota</taxon>
        <taxon>Alphaproteobacteria</taxon>
        <taxon>Rhodobacterales</taxon>
        <taxon>Paracoccaceae</taxon>
        <taxon>Parasedimentitalea</taxon>
    </lineage>
</organism>
<evidence type="ECO:0000259" key="2">
    <source>
        <dbReference type="Pfam" id="PF00174"/>
    </source>
</evidence>
<comment type="caution">
    <text evidence="3">The sequence shown here is derived from an EMBL/GenBank/DDBJ whole genome shotgun (WGS) entry which is preliminary data.</text>
</comment>
<dbReference type="Proteomes" id="UP000441586">
    <property type="component" value="Unassembled WGS sequence"/>
</dbReference>
<feature type="domain" description="Oxidoreductase molybdopterin-binding" evidence="2">
    <location>
        <begin position="74"/>
        <end position="141"/>
    </location>
</feature>
<dbReference type="AlphaFoldDB" id="A0A6A4R8Y9"/>
<accession>A0A6A4R8Y9</accession>
<feature type="chain" id="PRO_5025654245" evidence="1">
    <location>
        <begin position="22"/>
        <end position="167"/>
    </location>
</feature>
<evidence type="ECO:0000256" key="1">
    <source>
        <dbReference type="SAM" id="SignalP"/>
    </source>
</evidence>
<dbReference type="InterPro" id="IPR036374">
    <property type="entry name" value="OxRdtase_Mopterin-bd_sf"/>
</dbReference>
<dbReference type="InterPro" id="IPR000572">
    <property type="entry name" value="OxRdtase_Mopterin-bd_dom"/>
</dbReference>
<dbReference type="SUPFAM" id="SSF56524">
    <property type="entry name" value="Oxidoreductase molybdopterin-binding domain"/>
    <property type="match status" value="1"/>
</dbReference>
<evidence type="ECO:0000313" key="4">
    <source>
        <dbReference type="Proteomes" id="UP000441586"/>
    </source>
</evidence>
<protein>
    <submittedName>
        <fullName evidence="3">Molybdopterin-dependent oxidoreductase</fullName>
    </submittedName>
</protein>
<proteinExistence type="predicted"/>
<dbReference type="Gene3D" id="3.90.420.10">
    <property type="entry name" value="Oxidoreductase, molybdopterin-binding domain"/>
    <property type="match status" value="1"/>
</dbReference>
<evidence type="ECO:0000313" key="3">
    <source>
        <dbReference type="EMBL" id="KAE9628648.1"/>
    </source>
</evidence>
<dbReference type="Pfam" id="PF00174">
    <property type="entry name" value="Oxidored_molyb"/>
    <property type="match status" value="1"/>
</dbReference>
<dbReference type="RefSeq" id="WP_158980360.1">
    <property type="nucleotide sequence ID" value="NZ_WSFO01000009.1"/>
</dbReference>
<dbReference type="EMBL" id="WSFO01000009">
    <property type="protein sequence ID" value="KAE9628648.1"/>
    <property type="molecule type" value="Genomic_DNA"/>
</dbReference>